<dbReference type="InterPro" id="IPR043968">
    <property type="entry name" value="SGNH"/>
</dbReference>
<keyword evidence="5" id="KW-1185">Reference proteome</keyword>
<proteinExistence type="predicted"/>
<evidence type="ECO:0000313" key="5">
    <source>
        <dbReference type="Proteomes" id="UP000274756"/>
    </source>
</evidence>
<evidence type="ECO:0000313" key="6">
    <source>
        <dbReference type="WBParaSite" id="DME_0001069301-mRNA-1"/>
    </source>
</evidence>
<dbReference type="AlphaFoldDB" id="A0A0N4URL1"/>
<keyword evidence="1" id="KW-1133">Transmembrane helix</keyword>
<name>A0A0N4URL1_DRAME</name>
<evidence type="ECO:0000259" key="2">
    <source>
        <dbReference type="Pfam" id="PF19040"/>
    </source>
</evidence>
<protein>
    <submittedName>
        <fullName evidence="6">SGNH domain-containing protein</fullName>
    </submittedName>
</protein>
<dbReference type="Proteomes" id="UP000274756">
    <property type="component" value="Unassembled WGS sequence"/>
</dbReference>
<reference evidence="3 5" key="2">
    <citation type="submission" date="2018-11" db="EMBL/GenBank/DDBJ databases">
        <authorList>
            <consortium name="Pathogen Informatics"/>
        </authorList>
    </citation>
    <scope>NUCLEOTIDE SEQUENCE [LARGE SCALE GENOMIC DNA]</scope>
</reference>
<accession>A0A0N4URL1</accession>
<dbReference type="Proteomes" id="UP000038040">
    <property type="component" value="Unplaced"/>
</dbReference>
<organism evidence="4 6">
    <name type="scientific">Dracunculus medinensis</name>
    <name type="common">Guinea worm</name>
    <dbReference type="NCBI Taxonomy" id="318479"/>
    <lineage>
        <taxon>Eukaryota</taxon>
        <taxon>Metazoa</taxon>
        <taxon>Ecdysozoa</taxon>
        <taxon>Nematoda</taxon>
        <taxon>Chromadorea</taxon>
        <taxon>Rhabditida</taxon>
        <taxon>Spirurina</taxon>
        <taxon>Dracunculoidea</taxon>
        <taxon>Dracunculidae</taxon>
        <taxon>Dracunculus</taxon>
    </lineage>
</organism>
<evidence type="ECO:0000313" key="3">
    <source>
        <dbReference type="EMBL" id="VDN54131.1"/>
    </source>
</evidence>
<feature type="domain" description="SGNH" evidence="2">
    <location>
        <begin position="84"/>
        <end position="265"/>
    </location>
</feature>
<evidence type="ECO:0000313" key="4">
    <source>
        <dbReference type="Proteomes" id="UP000038040"/>
    </source>
</evidence>
<evidence type="ECO:0000256" key="1">
    <source>
        <dbReference type="SAM" id="Phobius"/>
    </source>
</evidence>
<dbReference type="EMBL" id="UYYG01000295">
    <property type="protein sequence ID" value="VDN54131.1"/>
    <property type="molecule type" value="Genomic_DNA"/>
</dbReference>
<keyword evidence="1" id="KW-0812">Transmembrane</keyword>
<reference evidence="6" key="1">
    <citation type="submission" date="2017-02" db="UniProtKB">
        <authorList>
            <consortium name="WormBaseParasite"/>
        </authorList>
    </citation>
    <scope>IDENTIFICATION</scope>
</reference>
<keyword evidence="1" id="KW-0472">Membrane</keyword>
<sequence length="314" mass="36345">MNDSFMATSRVKVNSTAVLSVSTTPVPHDGAKSFRIYLRNRLMIKRYYPIEPNDLHIYDDTFFDGLTSERNVPVHMVYVNGTGNTTAVLFGDSFAYTALYYIIQAFGPERLGHIKRCARYGCTPILSYSEDSSTSCNILAKSCLTVIHRMKPDIVFLNFQFEDAILSKIENITTDSIVKKLQKTIDELMLSTKRIVLTYDHPHSPFLAMANLALNNLVKLKSMDEFNIPYNLFWEKHRYGYERLDAIKCAKCERLFTYRWFCDTEISKTNCAMLIRNRRSAKNSNFRFVIHSTTKRSYCIIVIVVIWVYMESNI</sequence>
<gene>
    <name evidence="3" type="ORF">DME_LOCUS4104</name>
</gene>
<feature type="transmembrane region" description="Helical" evidence="1">
    <location>
        <begin position="288"/>
        <end position="310"/>
    </location>
</feature>
<dbReference type="Pfam" id="PF19040">
    <property type="entry name" value="SGNH"/>
    <property type="match status" value="1"/>
</dbReference>
<dbReference type="WBParaSite" id="DME_0001069301-mRNA-1">
    <property type="protein sequence ID" value="DME_0001069301-mRNA-1"/>
    <property type="gene ID" value="DME_0001069301"/>
</dbReference>